<sequence length="104" mass="11464">LSKKRKDNENNIQYVDYVTGLYPTIFIPKLDDLNTEGIYPKKIGFDEGGVRSVCYGEEDCGEELNTLILVGPYYNYGVIEGEVEDISADGVGQKGVNGSNGYEV</sequence>
<comment type="caution">
    <text evidence="1">The sequence shown here is derived from an EMBL/GenBank/DDBJ whole genome shotgun (WGS) entry which is preliminary data.</text>
</comment>
<dbReference type="AlphaFoldDB" id="A0A5J4VCS8"/>
<proteinExistence type="predicted"/>
<dbReference type="EMBL" id="SNRW01007970">
    <property type="protein sequence ID" value="KAA6380319.1"/>
    <property type="molecule type" value="Genomic_DNA"/>
</dbReference>
<accession>A0A5J4VCS8</accession>
<evidence type="ECO:0000313" key="2">
    <source>
        <dbReference type="Proteomes" id="UP000324800"/>
    </source>
</evidence>
<name>A0A5J4VCS8_9EUKA</name>
<feature type="non-terminal residue" evidence="1">
    <location>
        <position position="1"/>
    </location>
</feature>
<dbReference type="Proteomes" id="UP000324800">
    <property type="component" value="Unassembled WGS sequence"/>
</dbReference>
<protein>
    <submittedName>
        <fullName evidence="1">Uncharacterized protein</fullName>
    </submittedName>
</protein>
<evidence type="ECO:0000313" key="1">
    <source>
        <dbReference type="EMBL" id="KAA6380319.1"/>
    </source>
</evidence>
<organism evidence="1 2">
    <name type="scientific">Streblomastix strix</name>
    <dbReference type="NCBI Taxonomy" id="222440"/>
    <lineage>
        <taxon>Eukaryota</taxon>
        <taxon>Metamonada</taxon>
        <taxon>Preaxostyla</taxon>
        <taxon>Oxymonadida</taxon>
        <taxon>Streblomastigidae</taxon>
        <taxon>Streblomastix</taxon>
    </lineage>
</organism>
<reference evidence="1 2" key="1">
    <citation type="submission" date="2019-03" db="EMBL/GenBank/DDBJ databases">
        <title>Single cell metagenomics reveals metabolic interactions within the superorganism composed of flagellate Streblomastix strix and complex community of Bacteroidetes bacteria on its surface.</title>
        <authorList>
            <person name="Treitli S.C."/>
            <person name="Kolisko M."/>
            <person name="Husnik F."/>
            <person name="Keeling P."/>
            <person name="Hampl V."/>
        </authorList>
    </citation>
    <scope>NUCLEOTIDE SEQUENCE [LARGE SCALE GENOMIC DNA]</scope>
    <source>
        <strain evidence="1">ST1C</strain>
    </source>
</reference>
<gene>
    <name evidence="1" type="ORF">EZS28_024153</name>
</gene>